<evidence type="ECO:0000313" key="3">
    <source>
        <dbReference type="Proteomes" id="UP000315891"/>
    </source>
</evidence>
<dbReference type="Pfam" id="PF00383">
    <property type="entry name" value="dCMP_cyt_deam_1"/>
    <property type="match status" value="1"/>
</dbReference>
<evidence type="ECO:0000259" key="1">
    <source>
        <dbReference type="PROSITE" id="PS51747"/>
    </source>
</evidence>
<reference evidence="2 3" key="1">
    <citation type="submission" date="2019-07" db="EMBL/GenBank/DDBJ databases">
        <title>Lysobacter weifangensis sp. nov., isolated from bensulfuron-methyl contaminated farmland soil.</title>
        <authorList>
            <person name="Zhao H."/>
        </authorList>
    </citation>
    <scope>NUCLEOTIDE SEQUENCE [LARGE SCALE GENOMIC DNA]</scope>
    <source>
        <strain evidence="2 3">CC-Bw-6</strain>
    </source>
</reference>
<name>A0A516V7W7_9GAMM</name>
<dbReference type="Gene3D" id="3.40.140.10">
    <property type="entry name" value="Cytidine Deaminase, domain 2"/>
    <property type="match status" value="1"/>
</dbReference>
<evidence type="ECO:0000313" key="2">
    <source>
        <dbReference type="EMBL" id="QDQ74629.1"/>
    </source>
</evidence>
<accession>A0A516V7W7</accession>
<gene>
    <name evidence="2" type="ORF">FNZ56_12415</name>
</gene>
<dbReference type="EMBL" id="CP041742">
    <property type="protein sequence ID" value="QDQ74629.1"/>
    <property type="molecule type" value="Genomic_DNA"/>
</dbReference>
<dbReference type="RefSeq" id="WP_143880138.1">
    <property type="nucleotide sequence ID" value="NZ_BAABLZ010000001.1"/>
</dbReference>
<organism evidence="2 3">
    <name type="scientific">Pseudoluteimonas lycopersici</name>
    <dbReference type="NCBI Taxonomy" id="1324796"/>
    <lineage>
        <taxon>Bacteria</taxon>
        <taxon>Pseudomonadati</taxon>
        <taxon>Pseudomonadota</taxon>
        <taxon>Gammaproteobacteria</taxon>
        <taxon>Lysobacterales</taxon>
        <taxon>Lysobacteraceae</taxon>
        <taxon>Pseudoluteimonas</taxon>
    </lineage>
</organism>
<proteinExistence type="predicted"/>
<dbReference type="AlphaFoldDB" id="A0A516V7W7"/>
<dbReference type="SUPFAM" id="SSF53927">
    <property type="entry name" value="Cytidine deaminase-like"/>
    <property type="match status" value="1"/>
</dbReference>
<dbReference type="Proteomes" id="UP000315891">
    <property type="component" value="Chromosome"/>
</dbReference>
<sequence>MLYAQVHLTLPAWVHEAVDAMRTYPSDADKVALAIALSKRNIEHDTGGPFGSAVFGPDGRIIAVGVNRVVPHACSVAHAEMMAYMLAQGRTQRLRLNRDADDDSPIGPITLATSSQPCCQCYGATVWAGIDRLLIGARAEDVMELTEFDEGPLPADWIGELNARGIEVVRDIERDAARAVLRAYGESGGARY</sequence>
<dbReference type="InterPro" id="IPR002125">
    <property type="entry name" value="CMP_dCMP_dom"/>
</dbReference>
<dbReference type="InterPro" id="IPR016193">
    <property type="entry name" value="Cytidine_deaminase-like"/>
</dbReference>
<keyword evidence="3" id="KW-1185">Reference proteome</keyword>
<feature type="domain" description="CMP/dCMP-type deaminase" evidence="1">
    <location>
        <begin position="25"/>
        <end position="161"/>
    </location>
</feature>
<protein>
    <submittedName>
        <fullName evidence="2">Nucleoside deaminase</fullName>
    </submittedName>
</protein>
<dbReference type="CDD" id="cd01285">
    <property type="entry name" value="nucleoside_deaminase"/>
    <property type="match status" value="1"/>
</dbReference>
<dbReference type="PROSITE" id="PS51747">
    <property type="entry name" value="CYT_DCMP_DEAMINASES_2"/>
    <property type="match status" value="1"/>
</dbReference>
<dbReference type="OrthoDB" id="9802676at2"/>
<dbReference type="FunFam" id="3.40.140.10:FF:000051">
    <property type="entry name" value="Nucleoside deaminase"/>
    <property type="match status" value="1"/>
</dbReference>
<dbReference type="GO" id="GO:0003824">
    <property type="term" value="F:catalytic activity"/>
    <property type="evidence" value="ECO:0007669"/>
    <property type="project" value="InterPro"/>
</dbReference>